<dbReference type="EMBL" id="LMAW01002403">
    <property type="protein sequence ID" value="KQK81362.1"/>
    <property type="molecule type" value="Genomic_DNA"/>
</dbReference>
<dbReference type="AlphaFoldDB" id="A0A0Q3USS7"/>
<dbReference type="Proteomes" id="UP000051836">
    <property type="component" value="Unassembled WGS sequence"/>
</dbReference>
<reference evidence="1 2" key="1">
    <citation type="submission" date="2015-10" db="EMBL/GenBank/DDBJ databases">
        <authorList>
            <person name="Gilbert D.G."/>
        </authorList>
    </citation>
    <scope>NUCLEOTIDE SEQUENCE [LARGE SCALE GENOMIC DNA]</scope>
    <source>
        <strain evidence="1">FVVF132</strain>
    </source>
</reference>
<keyword evidence="2" id="KW-1185">Reference proteome</keyword>
<accession>A0A0Q3USS7</accession>
<gene>
    <name evidence="1" type="ORF">AAES_81624</name>
</gene>
<proteinExistence type="predicted"/>
<sequence>MEGGGGGPAGIGLGDDLSGIVLGMATGTCFVDSGVCAVNQEKDDTMFNGSLATFSRRINTPALLLP</sequence>
<comment type="caution">
    <text evidence="1">The sequence shown here is derived from an EMBL/GenBank/DDBJ whole genome shotgun (WGS) entry which is preliminary data.</text>
</comment>
<organism evidence="1 2">
    <name type="scientific">Amazona aestiva</name>
    <name type="common">Blue-fronted Amazon parrot</name>
    <dbReference type="NCBI Taxonomy" id="12930"/>
    <lineage>
        <taxon>Eukaryota</taxon>
        <taxon>Metazoa</taxon>
        <taxon>Chordata</taxon>
        <taxon>Craniata</taxon>
        <taxon>Vertebrata</taxon>
        <taxon>Euteleostomi</taxon>
        <taxon>Archelosauria</taxon>
        <taxon>Archosauria</taxon>
        <taxon>Dinosauria</taxon>
        <taxon>Saurischia</taxon>
        <taxon>Theropoda</taxon>
        <taxon>Coelurosauria</taxon>
        <taxon>Aves</taxon>
        <taxon>Neognathae</taxon>
        <taxon>Neoaves</taxon>
        <taxon>Telluraves</taxon>
        <taxon>Australaves</taxon>
        <taxon>Psittaciformes</taxon>
        <taxon>Psittacidae</taxon>
        <taxon>Amazona</taxon>
    </lineage>
</organism>
<evidence type="ECO:0000313" key="1">
    <source>
        <dbReference type="EMBL" id="KQK81362.1"/>
    </source>
</evidence>
<protein>
    <submittedName>
        <fullName evidence="1">Uncharacterized protein</fullName>
    </submittedName>
</protein>
<name>A0A0Q3USS7_AMAAE</name>
<evidence type="ECO:0000313" key="2">
    <source>
        <dbReference type="Proteomes" id="UP000051836"/>
    </source>
</evidence>